<gene>
    <name evidence="2" type="ORF">V6N12_071693</name>
</gene>
<dbReference type="PANTHER" id="PTHR32021">
    <property type="entry name" value="CASP-LIKE PROTEIN 5B3"/>
    <property type="match status" value="1"/>
</dbReference>
<keyword evidence="3" id="KW-1185">Reference proteome</keyword>
<dbReference type="Proteomes" id="UP001472677">
    <property type="component" value="Unassembled WGS sequence"/>
</dbReference>
<dbReference type="InterPro" id="IPR045009">
    <property type="entry name" value="CASPL-5"/>
</dbReference>
<dbReference type="EMBL" id="JBBPBM010000006">
    <property type="protein sequence ID" value="KAK8581472.1"/>
    <property type="molecule type" value="Genomic_DNA"/>
</dbReference>
<evidence type="ECO:0000313" key="2">
    <source>
        <dbReference type="EMBL" id="KAK8581472.1"/>
    </source>
</evidence>
<comment type="caution">
    <text evidence="2">The sequence shown here is derived from an EMBL/GenBank/DDBJ whole genome shotgun (WGS) entry which is preliminary data.</text>
</comment>
<reference evidence="2 3" key="1">
    <citation type="journal article" date="2024" name="G3 (Bethesda)">
        <title>Genome assembly of Hibiscus sabdariffa L. provides insights into metabolisms of medicinal natural products.</title>
        <authorList>
            <person name="Kim T."/>
        </authorList>
    </citation>
    <scope>NUCLEOTIDE SEQUENCE [LARGE SCALE GENOMIC DNA]</scope>
    <source>
        <strain evidence="2">TK-2024</strain>
        <tissue evidence="2">Old leaves</tissue>
    </source>
</reference>
<accession>A0ABR2FKJ5</accession>
<protein>
    <submittedName>
        <fullName evidence="2">Uncharacterized protein</fullName>
    </submittedName>
</protein>
<evidence type="ECO:0000256" key="1">
    <source>
        <dbReference type="ARBA" id="ARBA00011489"/>
    </source>
</evidence>
<evidence type="ECO:0000313" key="3">
    <source>
        <dbReference type="Proteomes" id="UP001472677"/>
    </source>
</evidence>
<organism evidence="2 3">
    <name type="scientific">Hibiscus sabdariffa</name>
    <name type="common">roselle</name>
    <dbReference type="NCBI Taxonomy" id="183260"/>
    <lineage>
        <taxon>Eukaryota</taxon>
        <taxon>Viridiplantae</taxon>
        <taxon>Streptophyta</taxon>
        <taxon>Embryophyta</taxon>
        <taxon>Tracheophyta</taxon>
        <taxon>Spermatophyta</taxon>
        <taxon>Magnoliopsida</taxon>
        <taxon>eudicotyledons</taxon>
        <taxon>Gunneridae</taxon>
        <taxon>Pentapetalae</taxon>
        <taxon>rosids</taxon>
        <taxon>malvids</taxon>
        <taxon>Malvales</taxon>
        <taxon>Malvaceae</taxon>
        <taxon>Malvoideae</taxon>
        <taxon>Hibiscus</taxon>
    </lineage>
</organism>
<comment type="subunit">
    <text evidence="1">Homodimer and heterodimers.</text>
</comment>
<dbReference type="PANTHER" id="PTHR32021:SF16">
    <property type="entry name" value="CASP-LIKE PROTEIN 5A2"/>
    <property type="match status" value="1"/>
</dbReference>
<name>A0ABR2FKJ5_9ROSI</name>
<proteinExistence type="predicted"/>
<sequence length="103" mass="11726">MHSMLYRLFHNKQLFVICYISYLVAATGLQSLRSLSQAIVDVYALLVRRSLQDNCVLSLSAIGDGVRYLIFAFTNEEALALVKSSVRYLFYLPAVIQSFLRMP</sequence>